<proteinExistence type="predicted"/>
<comment type="caution">
    <text evidence="3">The sequence shown here is derived from an EMBL/GenBank/DDBJ whole genome shotgun (WGS) entry which is preliminary data.</text>
</comment>
<dbReference type="RefSeq" id="WP_283173302.1">
    <property type="nucleotide sequence ID" value="NZ_JAPNOA010000022.1"/>
</dbReference>
<dbReference type="AlphaFoldDB" id="A0A9X3EDA5"/>
<evidence type="ECO:0000256" key="1">
    <source>
        <dbReference type="SAM" id="SignalP"/>
    </source>
</evidence>
<dbReference type="InterPro" id="IPR022742">
    <property type="entry name" value="Hydrolase_4"/>
</dbReference>
<feature type="domain" description="Serine aminopeptidase S33" evidence="2">
    <location>
        <begin position="185"/>
        <end position="324"/>
    </location>
</feature>
<sequence>MSFSRRRRWSGYVQTLAVSALALACAACQGVDNNLLKPSGEAQTAPVVGQSFTDYVGSSHFRLDTVLGGVGASEYMGGYSAAEAAAMRAPFQWGPNPELCAGEKAAGTGKAFLLVHGLTDSPYVLRNVAASLQAAYPCSQGRALLLPGHGTVPGDSLEMTYTEWQEAFRYGIGSFKADPDPVAGAPAQLYLVGFSTGTSLMLDYMHRHHEAAGQPRQDNVAGMILLSPAVQASSGLAFLTPMIRHVKSWMSVYPERDAARYESFSFNAGAEFYHLTREMNDPVYAPTVPVLMAVSADDTTIDPRAARRLFCASEVKRRLMVWYPSVDGDVNKDVAADAALQCDGIVEVPLASFPADMRTLNISHVGVAGSPADPHYGLDGRYRNCKELDDDKTRAEFEQCVSQNDKTVYGENPDLLKKQANLDGRQVRRGTFNPDYPALEKRMVCLVDENCALQ</sequence>
<evidence type="ECO:0000313" key="4">
    <source>
        <dbReference type="Proteomes" id="UP001150830"/>
    </source>
</evidence>
<keyword evidence="3" id="KW-0378">Hydrolase</keyword>
<protein>
    <submittedName>
        <fullName evidence="3">Alpha/beta fold hydrolase</fullName>
    </submittedName>
</protein>
<organism evidence="3 4">
    <name type="scientific">Parathalassolituus penaei</name>
    <dbReference type="NCBI Taxonomy" id="2997323"/>
    <lineage>
        <taxon>Bacteria</taxon>
        <taxon>Pseudomonadati</taxon>
        <taxon>Pseudomonadota</taxon>
        <taxon>Gammaproteobacteria</taxon>
        <taxon>Oceanospirillales</taxon>
        <taxon>Oceanospirillaceae</taxon>
        <taxon>Parathalassolituus</taxon>
    </lineage>
</organism>
<gene>
    <name evidence="3" type="ORF">OUO13_07795</name>
</gene>
<keyword evidence="4" id="KW-1185">Reference proteome</keyword>
<dbReference type="Proteomes" id="UP001150830">
    <property type="component" value="Unassembled WGS sequence"/>
</dbReference>
<dbReference type="GO" id="GO:0016787">
    <property type="term" value="F:hydrolase activity"/>
    <property type="evidence" value="ECO:0007669"/>
    <property type="project" value="UniProtKB-KW"/>
</dbReference>
<keyword evidence="1" id="KW-0732">Signal</keyword>
<dbReference type="InterPro" id="IPR029058">
    <property type="entry name" value="AB_hydrolase_fold"/>
</dbReference>
<dbReference type="EMBL" id="JAPNOA010000022">
    <property type="protein sequence ID" value="MCY0965085.1"/>
    <property type="molecule type" value="Genomic_DNA"/>
</dbReference>
<feature type="signal peptide" evidence="1">
    <location>
        <begin position="1"/>
        <end position="26"/>
    </location>
</feature>
<feature type="chain" id="PRO_5040943830" evidence="1">
    <location>
        <begin position="27"/>
        <end position="454"/>
    </location>
</feature>
<accession>A0A9X3EDA5</accession>
<reference evidence="3" key="1">
    <citation type="submission" date="2022-11" db="EMBL/GenBank/DDBJ databases">
        <title>Parathalassolutuus dongxingensis gen. nov., sp. nov., a novel member of family Oceanospirillaceae isolated from a coastal shrimp pond in Guangxi, China.</title>
        <authorList>
            <person name="Chen H."/>
        </authorList>
    </citation>
    <scope>NUCLEOTIDE SEQUENCE</scope>
    <source>
        <strain evidence="3">G-43</strain>
    </source>
</reference>
<name>A0A9X3EDA5_9GAMM</name>
<dbReference type="PROSITE" id="PS51257">
    <property type="entry name" value="PROKAR_LIPOPROTEIN"/>
    <property type="match status" value="1"/>
</dbReference>
<dbReference type="Pfam" id="PF12146">
    <property type="entry name" value="Hydrolase_4"/>
    <property type="match status" value="1"/>
</dbReference>
<dbReference type="SUPFAM" id="SSF53474">
    <property type="entry name" value="alpha/beta-Hydrolases"/>
    <property type="match status" value="1"/>
</dbReference>
<dbReference type="Gene3D" id="3.40.50.1820">
    <property type="entry name" value="alpha/beta hydrolase"/>
    <property type="match status" value="1"/>
</dbReference>
<evidence type="ECO:0000259" key="2">
    <source>
        <dbReference type="Pfam" id="PF12146"/>
    </source>
</evidence>
<evidence type="ECO:0000313" key="3">
    <source>
        <dbReference type="EMBL" id="MCY0965085.1"/>
    </source>
</evidence>